<name>X1UG53_9ZZZZ</name>
<evidence type="ECO:0000313" key="1">
    <source>
        <dbReference type="EMBL" id="GAJ16494.1"/>
    </source>
</evidence>
<dbReference type="EMBL" id="BARW01041441">
    <property type="protein sequence ID" value="GAJ16494.1"/>
    <property type="molecule type" value="Genomic_DNA"/>
</dbReference>
<accession>X1UG53</accession>
<protein>
    <submittedName>
        <fullName evidence="1">Uncharacterized protein</fullName>
    </submittedName>
</protein>
<organism evidence="1">
    <name type="scientific">marine sediment metagenome</name>
    <dbReference type="NCBI Taxonomy" id="412755"/>
    <lineage>
        <taxon>unclassified sequences</taxon>
        <taxon>metagenomes</taxon>
        <taxon>ecological metagenomes</taxon>
    </lineage>
</organism>
<feature type="non-terminal residue" evidence="1">
    <location>
        <position position="45"/>
    </location>
</feature>
<reference evidence="1" key="1">
    <citation type="journal article" date="2014" name="Front. Microbiol.">
        <title>High frequency of phylogenetically diverse reductive dehalogenase-homologous genes in deep subseafloor sedimentary metagenomes.</title>
        <authorList>
            <person name="Kawai M."/>
            <person name="Futagami T."/>
            <person name="Toyoda A."/>
            <person name="Takaki Y."/>
            <person name="Nishi S."/>
            <person name="Hori S."/>
            <person name="Arai W."/>
            <person name="Tsubouchi T."/>
            <person name="Morono Y."/>
            <person name="Uchiyama I."/>
            <person name="Ito T."/>
            <person name="Fujiyama A."/>
            <person name="Inagaki F."/>
            <person name="Takami H."/>
        </authorList>
    </citation>
    <scope>NUCLEOTIDE SEQUENCE</scope>
    <source>
        <strain evidence="1">Expedition CK06-06</strain>
    </source>
</reference>
<dbReference type="AlphaFoldDB" id="X1UG53"/>
<proteinExistence type="predicted"/>
<comment type="caution">
    <text evidence="1">The sequence shown here is derived from an EMBL/GenBank/DDBJ whole genome shotgun (WGS) entry which is preliminary data.</text>
</comment>
<sequence>MAFPSTKRGACYGNQNTYSNRNSWRNPHEKRFDMAQELDAFAEMM</sequence>
<gene>
    <name evidence="1" type="ORF">S12H4_62053</name>
</gene>